<keyword evidence="3" id="KW-1185">Reference proteome</keyword>
<protein>
    <submittedName>
        <fullName evidence="2">Uncharacterized protein</fullName>
    </submittedName>
</protein>
<feature type="region of interest" description="Disordered" evidence="1">
    <location>
        <begin position="1"/>
        <end position="22"/>
    </location>
</feature>
<evidence type="ECO:0000256" key="1">
    <source>
        <dbReference type="SAM" id="MobiDB-lite"/>
    </source>
</evidence>
<evidence type="ECO:0000313" key="3">
    <source>
        <dbReference type="Proteomes" id="UP001257060"/>
    </source>
</evidence>
<organism evidence="2 3">
    <name type="scientific">Halogeometricum salsisoli</name>
    <dbReference type="NCBI Taxonomy" id="2950536"/>
    <lineage>
        <taxon>Archaea</taxon>
        <taxon>Methanobacteriati</taxon>
        <taxon>Methanobacteriota</taxon>
        <taxon>Stenosarchaea group</taxon>
        <taxon>Halobacteria</taxon>
        <taxon>Halobacteriales</taxon>
        <taxon>Haloferacaceae</taxon>
        <taxon>Halogeometricum</taxon>
    </lineage>
</organism>
<reference evidence="2 3" key="1">
    <citation type="submission" date="2022-06" db="EMBL/GenBank/DDBJ databases">
        <title>Halogeometricum sp. a new haloarchaeum isolate from saline soil.</title>
        <authorList>
            <person name="Strakova D."/>
            <person name="Galisteo C."/>
            <person name="Sanchez-Porro C."/>
            <person name="Ventosa A."/>
        </authorList>
    </citation>
    <scope>NUCLEOTIDE SEQUENCE [LARGE SCALE GENOMIC DNA]</scope>
    <source>
        <strain evidence="2 3">S1BR25-6</strain>
    </source>
</reference>
<feature type="region of interest" description="Disordered" evidence="1">
    <location>
        <begin position="80"/>
        <end position="122"/>
    </location>
</feature>
<proteinExistence type="predicted"/>
<dbReference type="Proteomes" id="UP001257060">
    <property type="component" value="Unassembled WGS sequence"/>
</dbReference>
<gene>
    <name evidence="2" type="ORF">NDI76_19045</name>
</gene>
<dbReference type="EMBL" id="JAMQOP010000004">
    <property type="protein sequence ID" value="MDS0300850.1"/>
    <property type="molecule type" value="Genomic_DNA"/>
</dbReference>
<accession>A0ABU2GJ67</accession>
<comment type="caution">
    <text evidence="2">The sequence shown here is derived from an EMBL/GenBank/DDBJ whole genome shotgun (WGS) entry which is preliminary data.</text>
</comment>
<dbReference type="RefSeq" id="WP_310925768.1">
    <property type="nucleotide sequence ID" value="NZ_JAMQOP010000004.1"/>
</dbReference>
<evidence type="ECO:0000313" key="2">
    <source>
        <dbReference type="EMBL" id="MDS0300850.1"/>
    </source>
</evidence>
<name>A0ABU2GJ67_9EURY</name>
<sequence length="122" mass="13372">MRSGSADVFDESAVASTKPGLRPTYRPDVVTVSLLREKQSLARRPSTQIINWMSASARLIRAAARPAPSPAFLSFRTLRRRSVSQRASPSPLPAHDDGGYYRVYSPTESSDAADGTRHLLDD</sequence>